<dbReference type="EMBL" id="BAABGX010000001">
    <property type="protein sequence ID" value="GAA4295534.1"/>
    <property type="molecule type" value="Genomic_DNA"/>
</dbReference>
<dbReference type="RefSeq" id="WP_345161325.1">
    <property type="nucleotide sequence ID" value="NZ_BAABGX010000001.1"/>
</dbReference>
<evidence type="ECO:0000256" key="8">
    <source>
        <dbReference type="HAMAP-Rule" id="MF_00316"/>
    </source>
</evidence>
<evidence type="ECO:0000256" key="3">
    <source>
        <dbReference type="ARBA" id="ARBA00022723"/>
    </source>
</evidence>
<dbReference type="EC" id="2.7.7.77" evidence="8"/>
<evidence type="ECO:0000256" key="7">
    <source>
        <dbReference type="ARBA" id="ARBA00023150"/>
    </source>
</evidence>
<sequence length="202" mass="22208">MSANIPLYGLVLSGGQSTRMGQDKGLLSYHGQPQRDYLYHMLNSVCPQVFLSVRPGQEQEVSNEVNVLADALEVRGPLNGILSAMQQHPQAAWLVIACDMPLVRVSTLQKLVVARDLTKTATAYAVQGSDLPEPLLAIWEPGAYASALAFTQTGKTCPRKFLLNADTKLIYPDQDEELYNANHPEERAYILQKLHHGPAAVQ</sequence>
<dbReference type="Pfam" id="PF12804">
    <property type="entry name" value="NTP_transf_3"/>
    <property type="match status" value="1"/>
</dbReference>
<feature type="binding site" evidence="8">
    <location>
        <position position="99"/>
    </location>
    <ligand>
        <name>Mg(2+)</name>
        <dbReference type="ChEBI" id="CHEBI:18420"/>
    </ligand>
</feature>
<dbReference type="InterPro" id="IPR013482">
    <property type="entry name" value="Molybde_CF_guanTrfase"/>
</dbReference>
<comment type="subcellular location">
    <subcellularLocation>
        <location evidence="8">Cytoplasm</location>
    </subcellularLocation>
</comment>
<dbReference type="PANTHER" id="PTHR19136:SF81">
    <property type="entry name" value="MOLYBDENUM COFACTOR GUANYLYLTRANSFERASE"/>
    <property type="match status" value="1"/>
</dbReference>
<feature type="binding site" evidence="8">
    <location>
        <position position="99"/>
    </location>
    <ligand>
        <name>GTP</name>
        <dbReference type="ChEBI" id="CHEBI:37565"/>
    </ligand>
</feature>
<evidence type="ECO:0000313" key="11">
    <source>
        <dbReference type="Proteomes" id="UP001501844"/>
    </source>
</evidence>
<feature type="binding site" evidence="8">
    <location>
        <position position="24"/>
    </location>
    <ligand>
        <name>GTP</name>
        <dbReference type="ChEBI" id="CHEBI:37565"/>
    </ligand>
</feature>
<keyword evidence="4 8" id="KW-0547">Nucleotide-binding</keyword>
<proteinExistence type="inferred from homology"/>
<keyword evidence="6 8" id="KW-0342">GTP-binding</keyword>
<reference evidence="11" key="1">
    <citation type="journal article" date="2019" name="Int. J. Syst. Evol. Microbiol.">
        <title>The Global Catalogue of Microorganisms (GCM) 10K type strain sequencing project: providing services to taxonomists for standard genome sequencing and annotation.</title>
        <authorList>
            <consortium name="The Broad Institute Genomics Platform"/>
            <consortium name="The Broad Institute Genome Sequencing Center for Infectious Disease"/>
            <person name="Wu L."/>
            <person name="Ma J."/>
        </authorList>
    </citation>
    <scope>NUCLEOTIDE SEQUENCE [LARGE SCALE GENOMIC DNA]</scope>
    <source>
        <strain evidence="11">JCM 17917</strain>
    </source>
</reference>
<keyword evidence="2 8" id="KW-0808">Transferase</keyword>
<keyword evidence="5 8" id="KW-0460">Magnesium</keyword>
<evidence type="ECO:0000259" key="9">
    <source>
        <dbReference type="Pfam" id="PF12804"/>
    </source>
</evidence>
<evidence type="ECO:0000256" key="1">
    <source>
        <dbReference type="ARBA" id="ARBA00022490"/>
    </source>
</evidence>
<dbReference type="Proteomes" id="UP001501844">
    <property type="component" value="Unassembled WGS sequence"/>
</dbReference>
<comment type="function">
    <text evidence="8">Transfers a GMP moiety from GTP to Mo-molybdopterin (Mo-MPT) cofactor (Moco or molybdenum cofactor) to form Mo-molybdopterin guanine dinucleotide (Mo-MGD) cofactor.</text>
</comment>
<comment type="cofactor">
    <cofactor evidence="8">
        <name>Mg(2+)</name>
        <dbReference type="ChEBI" id="CHEBI:18420"/>
    </cofactor>
</comment>
<accession>A0ABP8F5P1</accession>
<evidence type="ECO:0000256" key="6">
    <source>
        <dbReference type="ARBA" id="ARBA00023134"/>
    </source>
</evidence>
<dbReference type="InterPro" id="IPR029044">
    <property type="entry name" value="Nucleotide-diphossugar_trans"/>
</dbReference>
<dbReference type="InterPro" id="IPR025877">
    <property type="entry name" value="MobA-like_NTP_Trfase"/>
</dbReference>
<feature type="binding site" evidence="8">
    <location>
        <begin position="12"/>
        <end position="14"/>
    </location>
    <ligand>
        <name>GTP</name>
        <dbReference type="ChEBI" id="CHEBI:37565"/>
    </ligand>
</feature>
<evidence type="ECO:0000256" key="2">
    <source>
        <dbReference type="ARBA" id="ARBA00022679"/>
    </source>
</evidence>
<evidence type="ECO:0000313" key="10">
    <source>
        <dbReference type="EMBL" id="GAA4295534.1"/>
    </source>
</evidence>
<feature type="binding site" evidence="8">
    <location>
        <position position="70"/>
    </location>
    <ligand>
        <name>GTP</name>
        <dbReference type="ChEBI" id="CHEBI:37565"/>
    </ligand>
</feature>
<comment type="catalytic activity">
    <reaction evidence="8">
        <text>Mo-molybdopterin + GTP + H(+) = Mo-molybdopterin guanine dinucleotide + diphosphate</text>
        <dbReference type="Rhea" id="RHEA:34243"/>
        <dbReference type="ChEBI" id="CHEBI:15378"/>
        <dbReference type="ChEBI" id="CHEBI:33019"/>
        <dbReference type="ChEBI" id="CHEBI:37565"/>
        <dbReference type="ChEBI" id="CHEBI:71302"/>
        <dbReference type="ChEBI" id="CHEBI:71310"/>
        <dbReference type="EC" id="2.7.7.77"/>
    </reaction>
</comment>
<name>A0ABP8F5P1_9BACT</name>
<evidence type="ECO:0000256" key="5">
    <source>
        <dbReference type="ARBA" id="ARBA00022842"/>
    </source>
</evidence>
<comment type="caution">
    <text evidence="8">Lacks conserved residue(s) required for the propagation of feature annotation.</text>
</comment>
<feature type="domain" description="MobA-like NTP transferase" evidence="9">
    <location>
        <begin position="9"/>
        <end position="162"/>
    </location>
</feature>
<dbReference type="Gene3D" id="3.90.550.10">
    <property type="entry name" value="Spore Coat Polysaccharide Biosynthesis Protein SpsA, Chain A"/>
    <property type="match status" value="1"/>
</dbReference>
<protein>
    <recommendedName>
        <fullName evidence="8">Probable molybdenum cofactor guanylyltransferase</fullName>
        <shortName evidence="8">MoCo guanylyltransferase</shortName>
        <ecNumber evidence="8">2.7.7.77</ecNumber>
    </recommendedName>
    <alternativeName>
        <fullName evidence="8">GTP:molybdopterin guanylyltransferase</fullName>
    </alternativeName>
    <alternativeName>
        <fullName evidence="8">Mo-MPT guanylyltransferase</fullName>
    </alternativeName>
    <alternativeName>
        <fullName evidence="8">Molybdopterin guanylyltransferase</fullName>
    </alternativeName>
    <alternativeName>
        <fullName evidence="8">Molybdopterin-guanine dinucleotide synthase</fullName>
        <shortName evidence="8">MGD synthase</shortName>
    </alternativeName>
</protein>
<dbReference type="CDD" id="cd02503">
    <property type="entry name" value="MobA"/>
    <property type="match status" value="1"/>
</dbReference>
<dbReference type="PANTHER" id="PTHR19136">
    <property type="entry name" value="MOLYBDENUM COFACTOR GUANYLYLTRANSFERASE"/>
    <property type="match status" value="1"/>
</dbReference>
<comment type="domain">
    <text evidence="8">The N-terminal domain determines nucleotide recognition and specific binding, while the C-terminal domain determines the specific binding to the target protein.</text>
</comment>
<dbReference type="HAMAP" id="MF_00316">
    <property type="entry name" value="MobA"/>
    <property type="match status" value="1"/>
</dbReference>
<keyword evidence="11" id="KW-1185">Reference proteome</keyword>
<keyword evidence="7 8" id="KW-0501">Molybdenum cofactor biosynthesis</keyword>
<keyword evidence="3 8" id="KW-0479">Metal-binding</keyword>
<evidence type="ECO:0000256" key="4">
    <source>
        <dbReference type="ARBA" id="ARBA00022741"/>
    </source>
</evidence>
<gene>
    <name evidence="8" type="primary">mobA</name>
    <name evidence="10" type="ORF">GCM10023183_01510</name>
</gene>
<comment type="similarity">
    <text evidence="8">Belongs to the MobA family.</text>
</comment>
<comment type="caution">
    <text evidence="10">The sequence shown here is derived from an EMBL/GenBank/DDBJ whole genome shotgun (WGS) entry which is preliminary data.</text>
</comment>
<organism evidence="10 11">
    <name type="scientific">Nibribacter koreensis</name>
    <dbReference type="NCBI Taxonomy" id="1084519"/>
    <lineage>
        <taxon>Bacteria</taxon>
        <taxon>Pseudomonadati</taxon>
        <taxon>Bacteroidota</taxon>
        <taxon>Cytophagia</taxon>
        <taxon>Cytophagales</taxon>
        <taxon>Hymenobacteraceae</taxon>
        <taxon>Nibribacter</taxon>
    </lineage>
</organism>
<dbReference type="SUPFAM" id="SSF53448">
    <property type="entry name" value="Nucleotide-diphospho-sugar transferases"/>
    <property type="match status" value="1"/>
</dbReference>
<keyword evidence="1 8" id="KW-0963">Cytoplasm</keyword>